<feature type="transmembrane region" description="Helical" evidence="8">
    <location>
        <begin position="786"/>
        <end position="807"/>
    </location>
</feature>
<evidence type="ECO:0000256" key="3">
    <source>
        <dbReference type="ARBA" id="ARBA00022692"/>
    </source>
</evidence>
<keyword evidence="5 8" id="KW-0472">Membrane</keyword>
<feature type="coiled-coil region" evidence="6">
    <location>
        <begin position="399"/>
        <end position="426"/>
    </location>
</feature>
<feature type="domain" description="SPX" evidence="10">
    <location>
        <begin position="274"/>
        <end position="506"/>
    </location>
</feature>
<evidence type="ECO:0000256" key="5">
    <source>
        <dbReference type="ARBA" id="ARBA00023136"/>
    </source>
</evidence>
<feature type="transmembrane region" description="Helical" evidence="8">
    <location>
        <begin position="577"/>
        <end position="598"/>
    </location>
</feature>
<comment type="similarity">
    <text evidence="2">Belongs to the SYG1 (TC 2.A.94) family.</text>
</comment>
<keyword evidence="12" id="KW-1185">Reference proteome</keyword>
<feature type="transmembrane region" description="Helical" evidence="8">
    <location>
        <begin position="618"/>
        <end position="639"/>
    </location>
</feature>
<accession>A0AAD6B868</accession>
<dbReference type="PROSITE" id="PS51382">
    <property type="entry name" value="SPX"/>
    <property type="match status" value="1"/>
</dbReference>
<dbReference type="GO" id="GO:0003676">
    <property type="term" value="F:nucleic acid binding"/>
    <property type="evidence" value="ECO:0007669"/>
    <property type="project" value="InterPro"/>
</dbReference>
<dbReference type="GO" id="GO:0005886">
    <property type="term" value="C:plasma membrane"/>
    <property type="evidence" value="ECO:0007669"/>
    <property type="project" value="TreeGrafter"/>
</dbReference>
<dbReference type="GO" id="GO:0016036">
    <property type="term" value="P:cellular response to phosphate starvation"/>
    <property type="evidence" value="ECO:0007669"/>
    <property type="project" value="TreeGrafter"/>
</dbReference>
<dbReference type="CDD" id="cd14477">
    <property type="entry name" value="SPX_XPR1_like"/>
    <property type="match status" value="1"/>
</dbReference>
<dbReference type="GO" id="GO:0006817">
    <property type="term" value="P:phosphate ion transport"/>
    <property type="evidence" value="ECO:0007669"/>
    <property type="project" value="TreeGrafter"/>
</dbReference>
<evidence type="ECO:0000313" key="11">
    <source>
        <dbReference type="EMBL" id="KAJ4937402.1"/>
    </source>
</evidence>
<dbReference type="AlphaFoldDB" id="A0AAD6B868"/>
<dbReference type="GO" id="GO:0000822">
    <property type="term" value="F:inositol hexakisphosphate binding"/>
    <property type="evidence" value="ECO:0007669"/>
    <property type="project" value="TreeGrafter"/>
</dbReference>
<dbReference type="GO" id="GO:0005794">
    <property type="term" value="C:Golgi apparatus"/>
    <property type="evidence" value="ECO:0007669"/>
    <property type="project" value="TreeGrafter"/>
</dbReference>
<dbReference type="PANTHER" id="PTHR10783:SF135">
    <property type="entry name" value="XENOTROPIC AND POLYTROPIC RETROVIRUS RECEPTOR 1 HOMOLOG"/>
    <property type="match status" value="1"/>
</dbReference>
<sequence length="971" mass="112079">MQKQQGFFTKLHTSKDAATKTSFVISHKIAKHSKPFSEGEFVKECLVDSAALICPEKKEAFEQVPLSRRTVTRRIEDIAGNLELQLQHDVESFDFISLALDESCDVRDTAQLLVFVRGITPDFKITEELAAMRPMKGTTTGSDLFTEVNVCMDILGLKWDRLAGVTTDGCPNLTVNVIRARALNHRQFVALLEEHETEHSDIGYHTAVRWLSLGKVLKRVWDLKAEVQEFCEKKGKDIPELSDEDWMADFAFAVDVTALMNELNTKLQGKGLFVHEMHSLHDNDPKHTAQATKEWLRKKHFKVLEWPSQSPDLNPIENLWRELKVRVAQRQPQNITALEEICMEEWAKIPATAFKEMLYAAQDQAPSIEVTDEDTVKRYYAKFEEKFFQTCEKELAKINTFYSEKLAEAQRRFATLQNELQSSLDAQRESWANGRGLRKRKTVFALSQQERCKHRNIKDLQLAFSEFYLSLILLQNYQNLNFTGFRKILKKHDKILETSRGADWRALVTTELEGGDRQRAMKRLRVPPLGAAQPAPAWTTFRVGLYCGVFLVLMVTVVITGAVVIRTADVWPMIRIYRGGFLLIEFLFLLGINTYGWRQAGVNHVLIFELNPRNNLDSILVPMQANPLALYGLFFLFLINPFKTCYYKSRFWLLKLLFRVVTAPFHHVGFADFWLADQLNSLGVVLMDLEYMICFYSFELDWKKHDGLISSEGRDVCNSYSYGVRAVIQCLPAWFRFVQCLRRYRDTKRAFPHLVNAGKYSTSFFVVTFAALYSTHKAEGHADTQIFLYLYIGCLVVSSCYTLIWDLKMDWGLFDRNAGENTFLREEIVYPHKAYYYSAIVEDVLLRFSWILTVSLSTVSGLHGISDILATVLAPMEVFRRFVWNFFRLENEHLNNCGEFRAVRDISVAPLNADDQTLLEQMMDQEDGVRNRQGKKNWKRSYSMSLRRPRLASQSKTRDTKVLIEDTDDDS</sequence>
<feature type="domain" description="EXS" evidence="9">
    <location>
        <begin position="716"/>
        <end position="920"/>
    </location>
</feature>
<feature type="region of interest" description="Disordered" evidence="7">
    <location>
        <begin position="946"/>
        <end position="971"/>
    </location>
</feature>
<reference evidence="11" key="1">
    <citation type="submission" date="2022-11" db="EMBL/GenBank/DDBJ databases">
        <title>Chromosome-level genome of Pogonophryne albipinna.</title>
        <authorList>
            <person name="Jo E."/>
        </authorList>
    </citation>
    <scope>NUCLEOTIDE SEQUENCE</scope>
    <source>
        <strain evidence="11">SGF0006</strain>
        <tissue evidence="11">Muscle</tissue>
    </source>
</reference>
<evidence type="ECO:0000259" key="10">
    <source>
        <dbReference type="PROSITE" id="PS51382"/>
    </source>
</evidence>
<organism evidence="11 12">
    <name type="scientific">Pogonophryne albipinna</name>
    <dbReference type="NCBI Taxonomy" id="1090488"/>
    <lineage>
        <taxon>Eukaryota</taxon>
        <taxon>Metazoa</taxon>
        <taxon>Chordata</taxon>
        <taxon>Craniata</taxon>
        <taxon>Vertebrata</taxon>
        <taxon>Euteleostomi</taxon>
        <taxon>Actinopterygii</taxon>
        <taxon>Neopterygii</taxon>
        <taxon>Teleostei</taxon>
        <taxon>Neoteleostei</taxon>
        <taxon>Acanthomorphata</taxon>
        <taxon>Eupercaria</taxon>
        <taxon>Perciformes</taxon>
        <taxon>Notothenioidei</taxon>
        <taxon>Pogonophryne</taxon>
    </lineage>
</organism>
<evidence type="ECO:0000256" key="1">
    <source>
        <dbReference type="ARBA" id="ARBA00004141"/>
    </source>
</evidence>
<dbReference type="PANTHER" id="PTHR10783">
    <property type="entry name" value="XENOTROPIC AND POLYTROPIC RETROVIRUS RECEPTOR 1-RELATED"/>
    <property type="match status" value="1"/>
</dbReference>
<keyword evidence="6" id="KW-0175">Coiled coil</keyword>
<evidence type="ECO:0000259" key="9">
    <source>
        <dbReference type="PROSITE" id="PS51380"/>
    </source>
</evidence>
<comment type="subcellular location">
    <subcellularLocation>
        <location evidence="1">Membrane</location>
        <topology evidence="1">Multi-pass membrane protein</topology>
    </subcellularLocation>
</comment>
<evidence type="ECO:0000256" key="4">
    <source>
        <dbReference type="ARBA" id="ARBA00022989"/>
    </source>
</evidence>
<keyword evidence="3 8" id="KW-0812">Transmembrane</keyword>
<dbReference type="Pfam" id="PF13358">
    <property type="entry name" value="DDE_3"/>
    <property type="match status" value="1"/>
</dbReference>
<dbReference type="Pfam" id="PF03124">
    <property type="entry name" value="EXS"/>
    <property type="match status" value="2"/>
</dbReference>
<name>A0AAD6B868_9TELE</name>
<dbReference type="Pfam" id="PF03105">
    <property type="entry name" value="SPX"/>
    <property type="match status" value="2"/>
</dbReference>
<feature type="transmembrane region" description="Helical" evidence="8">
    <location>
        <begin position="543"/>
        <end position="565"/>
    </location>
</feature>
<comment type="caution">
    <text evidence="11">The sequence shown here is derived from an EMBL/GenBank/DDBJ whole genome shotgun (WGS) entry which is preliminary data.</text>
</comment>
<evidence type="ECO:0000256" key="7">
    <source>
        <dbReference type="SAM" id="MobiDB-lite"/>
    </source>
</evidence>
<dbReference type="InterPro" id="IPR004331">
    <property type="entry name" value="SPX_dom"/>
</dbReference>
<gene>
    <name evidence="11" type="ORF">JOQ06_001963</name>
</gene>
<keyword evidence="4 8" id="KW-1133">Transmembrane helix</keyword>
<dbReference type="EMBL" id="JAPTMU010000010">
    <property type="protein sequence ID" value="KAJ4937402.1"/>
    <property type="molecule type" value="Genomic_DNA"/>
</dbReference>
<evidence type="ECO:0000256" key="8">
    <source>
        <dbReference type="SAM" id="Phobius"/>
    </source>
</evidence>
<dbReference type="InterPro" id="IPR004342">
    <property type="entry name" value="EXS_C"/>
</dbReference>
<evidence type="ECO:0000256" key="2">
    <source>
        <dbReference type="ARBA" id="ARBA00009665"/>
    </source>
</evidence>
<evidence type="ECO:0008006" key="13">
    <source>
        <dbReference type="Google" id="ProtNLM"/>
    </source>
</evidence>
<dbReference type="Gene3D" id="3.30.420.10">
    <property type="entry name" value="Ribonuclease H-like superfamily/Ribonuclease H"/>
    <property type="match status" value="1"/>
</dbReference>
<feature type="transmembrane region" description="Helical" evidence="8">
    <location>
        <begin position="751"/>
        <end position="774"/>
    </location>
</feature>
<protein>
    <recommendedName>
        <fullName evidence="13">Xenotropic and polytropic retrovirus receptor 1</fullName>
    </recommendedName>
</protein>
<evidence type="ECO:0000313" key="12">
    <source>
        <dbReference type="Proteomes" id="UP001219934"/>
    </source>
</evidence>
<dbReference type="Proteomes" id="UP001219934">
    <property type="component" value="Unassembled WGS sequence"/>
</dbReference>
<dbReference type="InterPro" id="IPR036397">
    <property type="entry name" value="RNaseH_sf"/>
</dbReference>
<dbReference type="PROSITE" id="PS51380">
    <property type="entry name" value="EXS"/>
    <property type="match status" value="1"/>
</dbReference>
<proteinExistence type="inferred from homology"/>
<evidence type="ECO:0000256" key="6">
    <source>
        <dbReference type="SAM" id="Coils"/>
    </source>
</evidence>
<dbReference type="InterPro" id="IPR038717">
    <property type="entry name" value="Tc1-like_DDE_dom"/>
</dbReference>